<dbReference type="InterPro" id="IPR041635">
    <property type="entry name" value="Type_ISP_LLaBIII_C"/>
</dbReference>
<dbReference type="SUPFAM" id="SSF52980">
    <property type="entry name" value="Restriction endonuclease-like"/>
    <property type="match status" value="1"/>
</dbReference>
<evidence type="ECO:0000259" key="3">
    <source>
        <dbReference type="PROSITE" id="PS51194"/>
    </source>
</evidence>
<proteinExistence type="predicted"/>
<reference evidence="4 5" key="1">
    <citation type="submission" date="2023-12" db="EMBL/GenBank/DDBJ databases">
        <title>Baltic Sea Cyanobacteria.</title>
        <authorList>
            <person name="Delbaje E."/>
            <person name="Fewer D.P."/>
            <person name="Shishido T.K."/>
        </authorList>
    </citation>
    <scope>NUCLEOTIDE SEQUENCE [LARGE SCALE GENOMIC DNA]</scope>
    <source>
        <strain evidence="4 5">UHCC 0281</strain>
    </source>
</reference>
<dbReference type="InterPro" id="IPR002052">
    <property type="entry name" value="DNA_methylase_N6_adenine_CS"/>
</dbReference>
<dbReference type="Pfam" id="PF04851">
    <property type="entry name" value="ResIII"/>
    <property type="match status" value="1"/>
</dbReference>
<feature type="domain" description="Helicase ATP-binding" evidence="2">
    <location>
        <begin position="197"/>
        <end position="408"/>
    </location>
</feature>
<dbReference type="SMART" id="SM00487">
    <property type="entry name" value="DEXDc"/>
    <property type="match status" value="1"/>
</dbReference>
<dbReference type="InterPro" id="IPR006935">
    <property type="entry name" value="Helicase/UvrB_N"/>
</dbReference>
<dbReference type="PROSITE" id="PS00092">
    <property type="entry name" value="N6_MTASE"/>
    <property type="match status" value="1"/>
</dbReference>
<evidence type="ECO:0000259" key="2">
    <source>
        <dbReference type="PROSITE" id="PS51192"/>
    </source>
</evidence>
<dbReference type="Pfam" id="PF13156">
    <property type="entry name" value="Mrr_cat_2"/>
    <property type="match status" value="1"/>
</dbReference>
<dbReference type="InterPro" id="IPR011335">
    <property type="entry name" value="Restrct_endonuc-II-like"/>
</dbReference>
<keyword evidence="5" id="KW-1185">Reference proteome</keyword>
<dbReference type="PANTHER" id="PTHR47396:SF1">
    <property type="entry name" value="ATP-DEPENDENT HELICASE IRC3-RELATED"/>
    <property type="match status" value="1"/>
</dbReference>
<dbReference type="PRINTS" id="PR00507">
    <property type="entry name" value="N12N6MTFRASE"/>
</dbReference>
<dbReference type="Pfam" id="PF18135">
    <property type="entry name" value="Type_ISP_C"/>
    <property type="match status" value="1"/>
</dbReference>
<dbReference type="PANTHER" id="PTHR47396">
    <property type="entry name" value="TYPE I RESTRICTION ENZYME ECOKI R PROTEIN"/>
    <property type="match status" value="1"/>
</dbReference>
<name>A0ABU5SVC6_9CYAN</name>
<dbReference type="InterPro" id="IPR003356">
    <property type="entry name" value="DNA_methylase_A-5"/>
</dbReference>
<evidence type="ECO:0000313" key="4">
    <source>
        <dbReference type="EMBL" id="MEA5442476.1"/>
    </source>
</evidence>
<sequence>MALQTGGSLAHLSTACDKEMSILTILAEFREAALNNRDLGDKFERLIRRYLELDPQYAERFSNVWLWNEWPHKGEVGDIGIDIVAEEEATGDIVGIQCKFYLPDHHLAKADIDSFLSALGKKQFASGIIVSTTDKWGSNVEHTIKDQSKPIQKLRFQDLDASPVDWSSFSLNSINKLRLLKKRNPRPHQQAAIADVEAGFTENVRGKLIMACGTGKTYTSLAITEAIAKGGNVLFLVPSLALLAQTLREWTAYSMKPIHAIAVCSDANIGRRKHRDDENTEIDITDLAFPATTNTKALIRQWDAIQRKIKKRKQSKENRGTAVVFSTYHSIASVHEAQKAGLPVFDLVICDEAHRTTGVTLSEQDESHFVRIHNNDYIRADKRLYMTATPRVYGDETKSKADDAEATLCSMDDEALYGPEFHRLGFGEAVERNLLTDYKVLVLAVDEGYAAKAFQALITDADNSLKLDDAVRITGCWNGLAKKLDHTTADEAELYGDLAPMRTAVAFSRSIADSKAFCTYFEELVKIYKADNPEEDNLLEVQADHVDGGMNAISRAHKLDWLKEPGPALRCRILSNARCLSEGVDVPSLDAVIFLNPRNSVVDVVQSVGRVMRKATDKQYGYIILPIGIPAGVTPEEALRDNKKYAIIWQVLQALRSHDDRFNATINQIELNKKPPKQIGIIGIGEADVSGEAKDSNLDADVADKKSMGAEQTAFDFFHQLQEWKDALYARIVKKCGERRYWHKWAEDVAKIAQRHTDRIQLLLKEGDPSHVRAFEQFLSGLHTNINPAITRGEAVEMLSQHLITKPVFDALFADYAFSDHNPVSQAMQLMLDVLSDQALEKEIASLEKFYASVRTRVAGIDNAEGKQKVILELYDKFFSTAFKKLAERLGIVYTPVEVVDFIIQSIEDVLQDEFQTSLSAKDVHIIDPFTGTGTFITRLLQSGIIKPEDLYRKYTHELHANEIVLLAYYIAAINIEETYHALQQEDAEGRIEDESNTPEATEYISFDGIVLTDTFQLAEASGQTDLEDVMFPVNNKRVTRQKKAPIRVVIANPPYSVGQGSANDDNQNLRYPHLDSRIEETYARRSKATLKRHLYDSYIRAIRWASDRIGVQGIIGFVTNGYFVDANNMDGLRSCLVDEFTSIYVFNLRGNQRTSGEESRREGGKIFGSGSRTPVAISILVRNPDKGPPGEIFYYDIGEYLSRTEKLSIVAKLASLNGLHRGKQWHKIHPNPEADWVNQRDPAFDSFIPLFEDEQQTFFAARSLGVSTNRDSWVCGFGKAHLSKVIQGSIDAYNEELTSITSTDESVEPSKKDPTRIAWSSTLLNKFAARREAAFNSSHFRLTAYRPFSKSHLYFDRFLVDRPGKHNQFFPSQSHANIAICVSGIGSRSAFSTTIADLIPNLSFADVSSGSQCFPLYLFEKPEAELAQLDFDNAYIEGEVIYGYHRKYALTDAILAEFRSAYGDDVSKEDIFYYVYGILHSLEYRERFAVDLKKMLPRIPLTNDRADYEAFTNSGRDLAHWHLCYETIDPCPDAQEQSDQLCLDPWDLYRVKKMTFSRPNEAQKAEGLKWDKTRIIYNSKVTLTGIPLNAYDYVVNGKPAIEWVMDRYQYTVDKKSGITNDPNDWCHEHDNPRYIIDLLRRVIRVSLETNRIVDSLPSLNERPHKAP</sequence>
<dbReference type="InterPro" id="IPR029063">
    <property type="entry name" value="SAM-dependent_MTases_sf"/>
</dbReference>
<evidence type="ECO:0000256" key="1">
    <source>
        <dbReference type="ARBA" id="ARBA00022747"/>
    </source>
</evidence>
<dbReference type="CDD" id="cd22333">
    <property type="entry name" value="LlaBIII_nuclease-like"/>
    <property type="match status" value="1"/>
</dbReference>
<dbReference type="InterPro" id="IPR001650">
    <property type="entry name" value="Helicase_C-like"/>
</dbReference>
<organism evidence="4 5">
    <name type="scientific">Cyanobium gracile UHCC 0281</name>
    <dbReference type="NCBI Taxonomy" id="3110309"/>
    <lineage>
        <taxon>Bacteria</taxon>
        <taxon>Bacillati</taxon>
        <taxon>Cyanobacteriota</taxon>
        <taxon>Cyanophyceae</taxon>
        <taxon>Synechococcales</taxon>
        <taxon>Prochlorococcaceae</taxon>
        <taxon>Cyanobium</taxon>
    </lineage>
</organism>
<dbReference type="SUPFAM" id="SSF52540">
    <property type="entry name" value="P-loop containing nucleoside triphosphate hydrolases"/>
    <property type="match status" value="1"/>
</dbReference>
<dbReference type="SMART" id="SM00490">
    <property type="entry name" value="HELICc"/>
    <property type="match status" value="1"/>
</dbReference>
<dbReference type="InterPro" id="IPR053980">
    <property type="entry name" value="ISP_coupler"/>
</dbReference>
<dbReference type="Gene3D" id="3.40.50.150">
    <property type="entry name" value="Vaccinia Virus protein VP39"/>
    <property type="match status" value="1"/>
</dbReference>
<dbReference type="PROSITE" id="PS51192">
    <property type="entry name" value="HELICASE_ATP_BIND_1"/>
    <property type="match status" value="1"/>
</dbReference>
<dbReference type="InterPro" id="IPR027417">
    <property type="entry name" value="P-loop_NTPase"/>
</dbReference>
<gene>
    <name evidence="4" type="ORF">VB739_07925</name>
</gene>
<protein>
    <submittedName>
        <fullName evidence="4">Type ISP restriction/modification enzyme</fullName>
    </submittedName>
</protein>
<dbReference type="Pfam" id="PF22240">
    <property type="entry name" value="ISP_coupler"/>
    <property type="match status" value="1"/>
</dbReference>
<dbReference type="InterPro" id="IPR011856">
    <property type="entry name" value="tRNA_endonuc-like_dom_sf"/>
</dbReference>
<keyword evidence="1" id="KW-0680">Restriction system</keyword>
<dbReference type="InterPro" id="IPR039442">
    <property type="entry name" value="Mrr-like_dom"/>
</dbReference>
<dbReference type="Gene3D" id="3.40.50.300">
    <property type="entry name" value="P-loop containing nucleotide triphosphate hydrolases"/>
    <property type="match status" value="2"/>
</dbReference>
<dbReference type="InterPro" id="IPR050742">
    <property type="entry name" value="Helicase_Restrict-Modif_Enz"/>
</dbReference>
<feature type="domain" description="Helicase C-terminal" evidence="3">
    <location>
        <begin position="490"/>
        <end position="670"/>
    </location>
</feature>
<dbReference type="Pfam" id="PF00271">
    <property type="entry name" value="Helicase_C"/>
    <property type="match status" value="1"/>
</dbReference>
<dbReference type="Proteomes" id="UP001302329">
    <property type="component" value="Unassembled WGS sequence"/>
</dbReference>
<dbReference type="PROSITE" id="PS51194">
    <property type="entry name" value="HELICASE_CTER"/>
    <property type="match status" value="1"/>
</dbReference>
<evidence type="ECO:0000313" key="5">
    <source>
        <dbReference type="Proteomes" id="UP001302329"/>
    </source>
</evidence>
<dbReference type="CDD" id="cd18785">
    <property type="entry name" value="SF2_C"/>
    <property type="match status" value="1"/>
</dbReference>
<dbReference type="Gene3D" id="3.40.1350.10">
    <property type="match status" value="1"/>
</dbReference>
<accession>A0ABU5SVC6</accession>
<dbReference type="EMBL" id="JAYGHY010000019">
    <property type="protein sequence ID" value="MEA5442476.1"/>
    <property type="molecule type" value="Genomic_DNA"/>
</dbReference>
<comment type="caution">
    <text evidence="4">The sequence shown here is derived from an EMBL/GenBank/DDBJ whole genome shotgun (WGS) entry which is preliminary data.</text>
</comment>
<dbReference type="Pfam" id="PF02384">
    <property type="entry name" value="N6_Mtase"/>
    <property type="match status" value="1"/>
</dbReference>
<dbReference type="SUPFAM" id="SSF53335">
    <property type="entry name" value="S-adenosyl-L-methionine-dependent methyltransferases"/>
    <property type="match status" value="1"/>
</dbReference>
<dbReference type="InterPro" id="IPR014001">
    <property type="entry name" value="Helicase_ATP-bd"/>
</dbReference>